<dbReference type="Proteomes" id="UP000280960">
    <property type="component" value="Chromosome"/>
</dbReference>
<proteinExistence type="predicted"/>
<keyword evidence="3" id="KW-1185">Reference proteome</keyword>
<protein>
    <submittedName>
        <fullName evidence="2">PTS sugar transporter subunit IIA</fullName>
    </submittedName>
</protein>
<dbReference type="PANTHER" id="PTHR47738:SF3">
    <property type="entry name" value="PHOSPHOTRANSFERASE SYSTEM MANNITOL_FRUCTOSE-SPECIFIC IIA DOMAIN CONTAINING PROTEIN"/>
    <property type="match status" value="1"/>
</dbReference>
<dbReference type="AlphaFoldDB" id="A0A3G2R596"/>
<dbReference type="KEGG" id="bacg:D2962_05080"/>
<dbReference type="SUPFAM" id="SSF55804">
    <property type="entry name" value="Phoshotransferase/anion transport protein"/>
    <property type="match status" value="1"/>
</dbReference>
<dbReference type="Gene3D" id="3.40.930.10">
    <property type="entry name" value="Mannitol-specific EII, Chain A"/>
    <property type="match status" value="1"/>
</dbReference>
<dbReference type="PROSITE" id="PS51094">
    <property type="entry name" value="PTS_EIIA_TYPE_2"/>
    <property type="match status" value="1"/>
</dbReference>
<feature type="domain" description="PTS EIIA type-2" evidence="1">
    <location>
        <begin position="6"/>
        <end position="153"/>
    </location>
</feature>
<dbReference type="Pfam" id="PF00359">
    <property type="entry name" value="PTS_EIIA_2"/>
    <property type="match status" value="1"/>
</dbReference>
<keyword evidence="2" id="KW-0813">Transport</keyword>
<reference evidence="2 3" key="1">
    <citation type="submission" date="2018-10" db="EMBL/GenBank/DDBJ databases">
        <authorList>
            <person name="Zhang X."/>
        </authorList>
    </citation>
    <scope>NUCLEOTIDE SEQUENCE [LARGE SCALE GENOMIC DNA]</scope>
    <source>
        <strain evidence="2 3">SK-G1</strain>
    </source>
</reference>
<organism evidence="2 3">
    <name type="scientific">Biomaibacter acetigenes</name>
    <dbReference type="NCBI Taxonomy" id="2316383"/>
    <lineage>
        <taxon>Bacteria</taxon>
        <taxon>Bacillati</taxon>
        <taxon>Bacillota</taxon>
        <taxon>Clostridia</taxon>
        <taxon>Thermosediminibacterales</taxon>
        <taxon>Tepidanaerobacteraceae</taxon>
        <taxon>Biomaibacter</taxon>
    </lineage>
</organism>
<evidence type="ECO:0000313" key="3">
    <source>
        <dbReference type="Proteomes" id="UP000280960"/>
    </source>
</evidence>
<dbReference type="CDD" id="cd00211">
    <property type="entry name" value="PTS_IIA_fru"/>
    <property type="match status" value="1"/>
</dbReference>
<name>A0A3G2R596_9FIRM</name>
<dbReference type="InterPro" id="IPR051541">
    <property type="entry name" value="PTS_SugarTrans_NitroReg"/>
</dbReference>
<dbReference type="RefSeq" id="WP_122014336.1">
    <property type="nucleotide sequence ID" value="NZ_CP033169.1"/>
</dbReference>
<evidence type="ECO:0000259" key="1">
    <source>
        <dbReference type="PROSITE" id="PS51094"/>
    </source>
</evidence>
<evidence type="ECO:0000313" key="2">
    <source>
        <dbReference type="EMBL" id="AYO30067.1"/>
    </source>
</evidence>
<dbReference type="InterPro" id="IPR002178">
    <property type="entry name" value="PTS_EIIA_type-2_dom"/>
</dbReference>
<keyword evidence="2" id="KW-0762">Sugar transport</keyword>
<dbReference type="PANTHER" id="PTHR47738">
    <property type="entry name" value="PTS SYSTEM FRUCTOSE-LIKE EIIA COMPONENT-RELATED"/>
    <property type="match status" value="1"/>
</dbReference>
<dbReference type="InterPro" id="IPR016152">
    <property type="entry name" value="PTrfase/Anion_transptr"/>
</dbReference>
<dbReference type="EMBL" id="CP033169">
    <property type="protein sequence ID" value="AYO30067.1"/>
    <property type="molecule type" value="Genomic_DNA"/>
</dbReference>
<sequence>MMPELNFLNPELIQIDAEADDKEGIIKKLANLLISKGYAKESYLEAILEREKVFPTGLPTEGVGVAIPHADIKHVIKPAIAVAILKHPVQFNVMGNPEEKVSVKIIFMLAITDPNIQLKLLQDLMEIFQNKQLLLKLAVSRDVDTVLKLMTLKENYNTEQIDVAGNY</sequence>
<gene>
    <name evidence="2" type="ORF">D2962_05080</name>
</gene>
<accession>A0A3G2R596</accession>